<dbReference type="InterPro" id="IPR012674">
    <property type="entry name" value="Calycin"/>
</dbReference>
<dbReference type="AlphaFoldDB" id="A0AA88YM83"/>
<dbReference type="EMBL" id="VSWD01000005">
    <property type="protein sequence ID" value="KAK3104141.1"/>
    <property type="molecule type" value="Genomic_DNA"/>
</dbReference>
<reference evidence="3" key="1">
    <citation type="submission" date="2019-08" db="EMBL/GenBank/DDBJ databases">
        <title>The improved chromosome-level genome for the pearl oyster Pinctada fucata martensii using PacBio sequencing and Hi-C.</title>
        <authorList>
            <person name="Zheng Z."/>
        </authorList>
    </citation>
    <scope>NUCLEOTIDE SEQUENCE</scope>
    <source>
        <strain evidence="3">ZZ-2019</strain>
        <tissue evidence="3">Adductor muscle</tissue>
    </source>
</reference>
<keyword evidence="1" id="KW-0446">Lipid-binding</keyword>
<gene>
    <name evidence="3" type="ORF">FSP39_024759</name>
</gene>
<dbReference type="InterPro" id="IPR000566">
    <property type="entry name" value="Lipocln_cytosolic_FA-bd_dom"/>
</dbReference>
<name>A0AA88YM83_PINIB</name>
<dbReference type="GO" id="GO:0008289">
    <property type="term" value="F:lipid binding"/>
    <property type="evidence" value="ECO:0007669"/>
    <property type="project" value="UniProtKB-KW"/>
</dbReference>
<proteinExistence type="predicted"/>
<comment type="caution">
    <text evidence="3">The sequence shown here is derived from an EMBL/GenBank/DDBJ whole genome shotgun (WGS) entry which is preliminary data.</text>
</comment>
<dbReference type="Gene3D" id="2.40.128.20">
    <property type="match status" value="1"/>
</dbReference>
<dbReference type="Pfam" id="PF08212">
    <property type="entry name" value="Lipocalin_2"/>
    <property type="match status" value="1"/>
</dbReference>
<organism evidence="3 4">
    <name type="scientific">Pinctada imbricata</name>
    <name type="common">Atlantic pearl-oyster</name>
    <name type="synonym">Pinctada martensii</name>
    <dbReference type="NCBI Taxonomy" id="66713"/>
    <lineage>
        <taxon>Eukaryota</taxon>
        <taxon>Metazoa</taxon>
        <taxon>Spiralia</taxon>
        <taxon>Lophotrochozoa</taxon>
        <taxon>Mollusca</taxon>
        <taxon>Bivalvia</taxon>
        <taxon>Autobranchia</taxon>
        <taxon>Pteriomorphia</taxon>
        <taxon>Pterioida</taxon>
        <taxon>Pterioidea</taxon>
        <taxon>Pteriidae</taxon>
        <taxon>Pinctada</taxon>
    </lineage>
</organism>
<dbReference type="Proteomes" id="UP001186944">
    <property type="component" value="Unassembled WGS sequence"/>
</dbReference>
<dbReference type="PANTHER" id="PTHR37437">
    <property type="entry name" value="LIPOCALIN-RELATED PROTEIN-RELATED"/>
    <property type="match status" value="1"/>
</dbReference>
<dbReference type="PANTHER" id="PTHR37437:SF1">
    <property type="entry name" value="LIPOCALIN-RELATED PROTEIN"/>
    <property type="match status" value="1"/>
</dbReference>
<feature type="domain" description="Lipocalin/cytosolic fatty-acid binding" evidence="2">
    <location>
        <begin position="8"/>
        <end position="112"/>
    </location>
</feature>
<keyword evidence="4" id="KW-1185">Reference proteome</keyword>
<evidence type="ECO:0000259" key="2">
    <source>
        <dbReference type="Pfam" id="PF08212"/>
    </source>
</evidence>
<feature type="non-terminal residue" evidence="3">
    <location>
        <position position="1"/>
    </location>
</feature>
<sequence>TVANDGTGRIKVLNSETLGSGNGAKKVIHGYATPTNTTGKLTVNLETVFFDAPYWVVKLGPATYGSQNLYQYAIVSDSVRATLFVLARDPDVFRQQYETEVLEYLKTHGFTTAVNKPVKTYHEKDCQYNDQHQ</sequence>
<dbReference type="SUPFAM" id="SSF50814">
    <property type="entry name" value="Lipocalins"/>
    <property type="match status" value="1"/>
</dbReference>
<evidence type="ECO:0000313" key="4">
    <source>
        <dbReference type="Proteomes" id="UP001186944"/>
    </source>
</evidence>
<evidence type="ECO:0000256" key="1">
    <source>
        <dbReference type="ARBA" id="ARBA00023121"/>
    </source>
</evidence>
<protein>
    <recommendedName>
        <fullName evidence="2">Lipocalin/cytosolic fatty-acid binding domain-containing protein</fullName>
    </recommendedName>
</protein>
<accession>A0AA88YM83</accession>
<evidence type="ECO:0000313" key="3">
    <source>
        <dbReference type="EMBL" id="KAK3104141.1"/>
    </source>
</evidence>